<comment type="caution">
    <text evidence="7">The sequence shown here is derived from an EMBL/GenBank/DDBJ whole genome shotgun (WGS) entry which is preliminary data.</text>
</comment>
<evidence type="ECO:0000313" key="7">
    <source>
        <dbReference type="EMBL" id="KAF5936301.1"/>
    </source>
</evidence>
<dbReference type="InterPro" id="IPR012952">
    <property type="entry name" value="BING4_C_dom"/>
</dbReference>
<dbReference type="AlphaFoldDB" id="A0A7J7G8R8"/>
<evidence type="ECO:0000313" key="8">
    <source>
        <dbReference type="Proteomes" id="UP000593564"/>
    </source>
</evidence>
<dbReference type="InterPro" id="IPR036322">
    <property type="entry name" value="WD40_repeat_dom_sf"/>
</dbReference>
<dbReference type="SMART" id="SM01033">
    <property type="entry name" value="BING4CT"/>
    <property type="match status" value="1"/>
</dbReference>
<protein>
    <recommendedName>
        <fullName evidence="6">BING4 C-terminal domain-containing protein</fullName>
    </recommendedName>
</protein>
<dbReference type="SMART" id="SM00320">
    <property type="entry name" value="WD40"/>
    <property type="match status" value="2"/>
</dbReference>
<sequence length="209" mass="23188">MQVNPFNSVVALGHLNGTVTMWKPTSPTPLVKMLANHGPVSALAFHSNGHLMATTGMDRKIKLWDLRKFEVLQTLPGHDKTLDFSQKGLLATATGSFVQILGDFSGSQNYSRYMGHSMAKGYQVNKVLFRPYEDVLGIGHSMGWPSILIPGSGEPNFDSWVANPFETSKQRREKEVRSLLDKLPAETILLDPTKIGTVKPTRKREKPSK</sequence>
<evidence type="ECO:0000256" key="1">
    <source>
        <dbReference type="ARBA" id="ARBA00004604"/>
    </source>
</evidence>
<keyword evidence="8" id="KW-1185">Reference proteome</keyword>
<dbReference type="GO" id="GO:0032040">
    <property type="term" value="C:small-subunit processome"/>
    <property type="evidence" value="ECO:0007669"/>
    <property type="project" value="TreeGrafter"/>
</dbReference>
<feature type="domain" description="BING4 C-terminal" evidence="6">
    <location>
        <begin position="112"/>
        <end position="192"/>
    </location>
</feature>
<dbReference type="GO" id="GO:0000462">
    <property type="term" value="P:maturation of SSU-rRNA from tricistronic rRNA transcript (SSU-rRNA, 5.8S rRNA, LSU-rRNA)"/>
    <property type="evidence" value="ECO:0007669"/>
    <property type="project" value="TreeGrafter"/>
</dbReference>
<dbReference type="PANTHER" id="PTHR14085">
    <property type="entry name" value="WD-REPEAT PROTEIN BING4"/>
    <property type="match status" value="1"/>
</dbReference>
<dbReference type="EMBL" id="JACBKZ010000013">
    <property type="protein sequence ID" value="KAF5936301.1"/>
    <property type="molecule type" value="Genomic_DNA"/>
</dbReference>
<dbReference type="GO" id="GO:0030686">
    <property type="term" value="C:90S preribosome"/>
    <property type="evidence" value="ECO:0007669"/>
    <property type="project" value="TreeGrafter"/>
</dbReference>
<accession>A0A7J7G8R8</accession>
<dbReference type="Pfam" id="PF00400">
    <property type="entry name" value="WD40"/>
    <property type="match status" value="1"/>
</dbReference>
<gene>
    <name evidence="7" type="ORF">HYC85_027430</name>
</gene>
<feature type="repeat" description="WD" evidence="5">
    <location>
        <begin position="33"/>
        <end position="74"/>
    </location>
</feature>
<proteinExistence type="predicted"/>
<dbReference type="InterPro" id="IPR015943">
    <property type="entry name" value="WD40/YVTN_repeat-like_dom_sf"/>
</dbReference>
<organism evidence="7 8">
    <name type="scientific">Camellia sinensis</name>
    <name type="common">Tea plant</name>
    <name type="synonym">Thea sinensis</name>
    <dbReference type="NCBI Taxonomy" id="4442"/>
    <lineage>
        <taxon>Eukaryota</taxon>
        <taxon>Viridiplantae</taxon>
        <taxon>Streptophyta</taxon>
        <taxon>Embryophyta</taxon>
        <taxon>Tracheophyta</taxon>
        <taxon>Spermatophyta</taxon>
        <taxon>Magnoliopsida</taxon>
        <taxon>eudicotyledons</taxon>
        <taxon>Gunneridae</taxon>
        <taxon>Pentapetalae</taxon>
        <taxon>asterids</taxon>
        <taxon>Ericales</taxon>
        <taxon>Theaceae</taxon>
        <taxon>Camellia</taxon>
    </lineage>
</organism>
<dbReference type="PROSITE" id="PS00678">
    <property type="entry name" value="WD_REPEATS_1"/>
    <property type="match status" value="1"/>
</dbReference>
<reference evidence="8" key="1">
    <citation type="journal article" date="2020" name="Nat. Commun.">
        <title>Genome assembly of wild tea tree DASZ reveals pedigree and selection history of tea varieties.</title>
        <authorList>
            <person name="Zhang W."/>
            <person name="Zhang Y."/>
            <person name="Qiu H."/>
            <person name="Guo Y."/>
            <person name="Wan H."/>
            <person name="Zhang X."/>
            <person name="Scossa F."/>
            <person name="Alseekh S."/>
            <person name="Zhang Q."/>
            <person name="Wang P."/>
            <person name="Xu L."/>
            <person name="Schmidt M.H."/>
            <person name="Jia X."/>
            <person name="Li D."/>
            <person name="Zhu A."/>
            <person name="Guo F."/>
            <person name="Chen W."/>
            <person name="Ni D."/>
            <person name="Usadel B."/>
            <person name="Fernie A.R."/>
            <person name="Wen W."/>
        </authorList>
    </citation>
    <scope>NUCLEOTIDE SEQUENCE [LARGE SCALE GENOMIC DNA]</scope>
    <source>
        <strain evidence="8">cv. G240</strain>
    </source>
</reference>
<dbReference type="Proteomes" id="UP000593564">
    <property type="component" value="Unassembled WGS sequence"/>
</dbReference>
<dbReference type="PROSITE" id="PS50294">
    <property type="entry name" value="WD_REPEATS_REGION"/>
    <property type="match status" value="1"/>
</dbReference>
<dbReference type="InterPro" id="IPR040315">
    <property type="entry name" value="WDR46/Utp7"/>
</dbReference>
<dbReference type="Pfam" id="PF08149">
    <property type="entry name" value="BING4CT"/>
    <property type="match status" value="1"/>
</dbReference>
<keyword evidence="3" id="KW-0677">Repeat</keyword>
<evidence type="ECO:0000259" key="6">
    <source>
        <dbReference type="SMART" id="SM01033"/>
    </source>
</evidence>
<evidence type="ECO:0000256" key="5">
    <source>
        <dbReference type="PROSITE-ProRule" id="PRU00221"/>
    </source>
</evidence>
<dbReference type="PANTHER" id="PTHR14085:SF3">
    <property type="entry name" value="WD REPEAT-CONTAINING PROTEIN 46"/>
    <property type="match status" value="1"/>
</dbReference>
<keyword evidence="2 5" id="KW-0853">WD repeat</keyword>
<reference evidence="7 8" key="2">
    <citation type="submission" date="2020-07" db="EMBL/GenBank/DDBJ databases">
        <title>Genome assembly of wild tea tree DASZ reveals pedigree and selection history of tea varieties.</title>
        <authorList>
            <person name="Zhang W."/>
        </authorList>
    </citation>
    <scope>NUCLEOTIDE SEQUENCE [LARGE SCALE GENOMIC DNA]</scope>
    <source>
        <strain evidence="8">cv. G240</strain>
        <tissue evidence="7">Leaf</tissue>
    </source>
</reference>
<keyword evidence="4" id="KW-0539">Nucleus</keyword>
<name>A0A7J7G8R8_CAMSI</name>
<comment type="subcellular location">
    <subcellularLocation>
        <location evidence="1">Nucleus</location>
        <location evidence="1">Nucleolus</location>
    </subcellularLocation>
</comment>
<evidence type="ECO:0000256" key="4">
    <source>
        <dbReference type="ARBA" id="ARBA00023242"/>
    </source>
</evidence>
<dbReference type="SUPFAM" id="SSF50978">
    <property type="entry name" value="WD40 repeat-like"/>
    <property type="match status" value="1"/>
</dbReference>
<dbReference type="Gene3D" id="2.130.10.10">
    <property type="entry name" value="YVTN repeat-like/Quinoprotein amine dehydrogenase"/>
    <property type="match status" value="1"/>
</dbReference>
<dbReference type="InterPro" id="IPR019775">
    <property type="entry name" value="WD40_repeat_CS"/>
</dbReference>
<dbReference type="InterPro" id="IPR001680">
    <property type="entry name" value="WD40_rpt"/>
</dbReference>
<dbReference type="PROSITE" id="PS50082">
    <property type="entry name" value="WD_REPEATS_2"/>
    <property type="match status" value="1"/>
</dbReference>
<evidence type="ECO:0000256" key="3">
    <source>
        <dbReference type="ARBA" id="ARBA00022737"/>
    </source>
</evidence>
<evidence type="ECO:0000256" key="2">
    <source>
        <dbReference type="ARBA" id="ARBA00022574"/>
    </source>
</evidence>